<name>M0M2T1_9EURY</name>
<evidence type="ECO:0000313" key="2">
    <source>
        <dbReference type="Proteomes" id="UP000011607"/>
    </source>
</evidence>
<organism evidence="1 2">
    <name type="scientific">Halobiforma nitratireducens JCM 10879</name>
    <dbReference type="NCBI Taxonomy" id="1227454"/>
    <lineage>
        <taxon>Archaea</taxon>
        <taxon>Methanobacteriati</taxon>
        <taxon>Methanobacteriota</taxon>
        <taxon>Stenosarchaea group</taxon>
        <taxon>Halobacteria</taxon>
        <taxon>Halobacteriales</taxon>
        <taxon>Natrialbaceae</taxon>
        <taxon>Halobiforma</taxon>
    </lineage>
</organism>
<dbReference type="AlphaFoldDB" id="M0M2T1"/>
<accession>M0M2T1</accession>
<reference evidence="1 2" key="1">
    <citation type="journal article" date="2014" name="PLoS Genet.">
        <title>Phylogenetically driven sequencing of extremely halophilic archaea reveals strategies for static and dynamic osmo-response.</title>
        <authorList>
            <person name="Becker E.A."/>
            <person name="Seitzer P.M."/>
            <person name="Tritt A."/>
            <person name="Larsen D."/>
            <person name="Krusor M."/>
            <person name="Yao A.I."/>
            <person name="Wu D."/>
            <person name="Madern D."/>
            <person name="Eisen J.A."/>
            <person name="Darling A.E."/>
            <person name="Facciotti M.T."/>
        </authorList>
    </citation>
    <scope>NUCLEOTIDE SEQUENCE [LARGE SCALE GENOMIC DNA]</scope>
    <source>
        <strain evidence="1 2">JCM 10879</strain>
    </source>
</reference>
<evidence type="ECO:0000313" key="1">
    <source>
        <dbReference type="EMBL" id="EMA40112.1"/>
    </source>
</evidence>
<comment type="caution">
    <text evidence="1">The sequence shown here is derived from an EMBL/GenBank/DDBJ whole genome shotgun (WGS) entry which is preliminary data.</text>
</comment>
<dbReference type="Proteomes" id="UP000011607">
    <property type="component" value="Unassembled WGS sequence"/>
</dbReference>
<dbReference type="EMBL" id="AOMA01000076">
    <property type="protein sequence ID" value="EMA40112.1"/>
    <property type="molecule type" value="Genomic_DNA"/>
</dbReference>
<sequence length="76" mass="8766">MIQTESMSESGTEFKTGLEAWDEQIKNTLSYVVLDECEGQAGNYTMWDAWQDSMRRAKTVSHSREWENKAIEISSL</sequence>
<protein>
    <submittedName>
        <fullName evidence="1">Uncharacterized protein</fullName>
    </submittedName>
</protein>
<keyword evidence="2" id="KW-1185">Reference proteome</keyword>
<proteinExistence type="predicted"/>
<gene>
    <name evidence="1" type="ORF">C446_07544</name>
</gene>